<feature type="domain" description="PHD-type" evidence="12">
    <location>
        <begin position="434"/>
        <end position="483"/>
    </location>
</feature>
<dbReference type="GO" id="GO:0000785">
    <property type="term" value="C:chromatin"/>
    <property type="evidence" value="ECO:0007669"/>
    <property type="project" value="UniProtKB-ARBA"/>
</dbReference>
<feature type="compositionally biased region" description="Low complexity" evidence="11">
    <location>
        <begin position="61"/>
        <end position="71"/>
    </location>
</feature>
<feature type="compositionally biased region" description="Basic and acidic residues" evidence="11">
    <location>
        <begin position="159"/>
        <end position="172"/>
    </location>
</feature>
<evidence type="ECO:0000256" key="1">
    <source>
        <dbReference type="ARBA" id="ARBA00004123"/>
    </source>
</evidence>
<dbReference type="InterPro" id="IPR011011">
    <property type="entry name" value="Znf_FYVE_PHD"/>
</dbReference>
<keyword evidence="14" id="KW-1185">Reference proteome</keyword>
<dbReference type="RefSeq" id="XP_066802962.1">
    <property type="nucleotide sequence ID" value="XM_066946570.1"/>
</dbReference>
<accession>A0AAW0YRQ6</accession>
<dbReference type="KEGG" id="kne:92180721"/>
<keyword evidence="4 9" id="KW-0863">Zinc-finger</keyword>
<dbReference type="Gene3D" id="3.30.40.10">
    <property type="entry name" value="Zinc/RING finger domain, C3HC4 (zinc finger)"/>
    <property type="match status" value="1"/>
</dbReference>
<dbReference type="GO" id="GO:0006325">
    <property type="term" value="P:chromatin organization"/>
    <property type="evidence" value="ECO:0007669"/>
    <property type="project" value="UniProtKB-KW"/>
</dbReference>
<evidence type="ECO:0000256" key="4">
    <source>
        <dbReference type="ARBA" id="ARBA00022771"/>
    </source>
</evidence>
<feature type="binding site" evidence="8">
    <location>
        <position position="464"/>
    </location>
    <ligand>
        <name>Zn(2+)</name>
        <dbReference type="ChEBI" id="CHEBI:29105"/>
        <label>1</label>
    </ligand>
</feature>
<comment type="domain">
    <text evidence="10">The PHD-type zinc finger mediates the binding to H3K4me3.</text>
</comment>
<dbReference type="Pfam" id="PF12998">
    <property type="entry name" value="ING"/>
    <property type="match status" value="2"/>
</dbReference>
<dbReference type="Proteomes" id="UP001388673">
    <property type="component" value="Unassembled WGS sequence"/>
</dbReference>
<keyword evidence="5 8" id="KW-0862">Zinc</keyword>
<name>A0AAW0YRQ6_9TREE</name>
<dbReference type="FunFam" id="3.30.40.10:FF:000016">
    <property type="entry name" value="Inhibitor of growth protein"/>
    <property type="match status" value="1"/>
</dbReference>
<dbReference type="SUPFAM" id="SSF57903">
    <property type="entry name" value="FYVE/PHD zinc finger"/>
    <property type="match status" value="1"/>
</dbReference>
<comment type="caution">
    <text evidence="13">The sequence shown here is derived from an EMBL/GenBank/DDBJ whole genome shotgun (WGS) entry which is preliminary data.</text>
</comment>
<evidence type="ECO:0000256" key="11">
    <source>
        <dbReference type="SAM" id="MobiDB-lite"/>
    </source>
</evidence>
<feature type="region of interest" description="Disordered" evidence="11">
    <location>
        <begin position="240"/>
        <end position="297"/>
    </location>
</feature>
<keyword evidence="6 10" id="KW-0156">Chromatin regulator</keyword>
<dbReference type="InterPro" id="IPR028651">
    <property type="entry name" value="ING_fam"/>
</dbReference>
<protein>
    <recommendedName>
        <fullName evidence="10">Chromatin modification-related protein</fullName>
    </recommendedName>
</protein>
<comment type="similarity">
    <text evidence="2 10">Belongs to the ING family.</text>
</comment>
<feature type="binding site" evidence="8">
    <location>
        <position position="455"/>
    </location>
    <ligand>
        <name>Zn(2+)</name>
        <dbReference type="ChEBI" id="CHEBI:29105"/>
        <label>2</label>
    </ligand>
</feature>
<comment type="function">
    <text evidence="10">Component of an histone acetyltransferase complex.</text>
</comment>
<dbReference type="GO" id="GO:0005634">
    <property type="term" value="C:nucleus"/>
    <property type="evidence" value="ECO:0007669"/>
    <property type="project" value="UniProtKB-SubCell"/>
</dbReference>
<dbReference type="SMART" id="SM00249">
    <property type="entry name" value="PHD"/>
    <property type="match status" value="1"/>
</dbReference>
<keyword evidence="3 8" id="KW-0479">Metal-binding</keyword>
<evidence type="ECO:0000256" key="2">
    <source>
        <dbReference type="ARBA" id="ARBA00010210"/>
    </source>
</evidence>
<evidence type="ECO:0000256" key="5">
    <source>
        <dbReference type="ARBA" id="ARBA00022833"/>
    </source>
</evidence>
<dbReference type="InterPro" id="IPR001965">
    <property type="entry name" value="Znf_PHD"/>
</dbReference>
<dbReference type="SMART" id="SM01408">
    <property type="entry name" value="ING"/>
    <property type="match status" value="1"/>
</dbReference>
<gene>
    <name evidence="13" type="ORF">IAR55_003463</name>
</gene>
<feature type="compositionally biased region" description="Low complexity" evidence="11">
    <location>
        <begin position="264"/>
        <end position="275"/>
    </location>
</feature>
<evidence type="ECO:0000313" key="14">
    <source>
        <dbReference type="Proteomes" id="UP001388673"/>
    </source>
</evidence>
<evidence type="ECO:0000259" key="12">
    <source>
        <dbReference type="PROSITE" id="PS50016"/>
    </source>
</evidence>
<dbReference type="AlphaFoldDB" id="A0AAW0YRQ6"/>
<evidence type="ECO:0000256" key="3">
    <source>
        <dbReference type="ARBA" id="ARBA00022723"/>
    </source>
</evidence>
<reference evidence="13 14" key="1">
    <citation type="journal article" date="2024" name="bioRxiv">
        <title>Comparative genomics of Cryptococcus and Kwoniella reveals pathogenesis evolution and contrasting karyotype dynamics via intercentromeric recombination or chromosome fusion.</title>
        <authorList>
            <person name="Coelho M.A."/>
            <person name="David-Palma M."/>
            <person name="Shea T."/>
            <person name="Bowers K."/>
            <person name="McGinley-Smith S."/>
            <person name="Mohammad A.W."/>
            <person name="Gnirke A."/>
            <person name="Yurkov A.M."/>
            <person name="Nowrousian M."/>
            <person name="Sun S."/>
            <person name="Cuomo C.A."/>
            <person name="Heitman J."/>
        </authorList>
    </citation>
    <scope>NUCLEOTIDE SEQUENCE [LARGE SCALE GENOMIC DNA]</scope>
    <source>
        <strain evidence="13 14">CBS 13917</strain>
    </source>
</reference>
<dbReference type="InterPro" id="IPR013083">
    <property type="entry name" value="Znf_RING/FYVE/PHD"/>
</dbReference>
<dbReference type="GO" id="GO:0008270">
    <property type="term" value="F:zinc ion binding"/>
    <property type="evidence" value="ECO:0007669"/>
    <property type="project" value="UniProtKB-KW"/>
</dbReference>
<sequence>MPPRKSLPARSPVTTPRAGPLQSSRSQSTLKRPRSRIQPDPPLSLEPDLSSSPAKRKSTRTRQATTPAAQTDIKPNGEGADGENGIAEENVDPEAELEAWQDFAADHYEMVEQLPLELHRNFRLLRELDDGCLIQMDKLHGLVRTYAVQRLEMVKPKTPLERLEPEASKDAEAEPQEAEQILPPEVKAVSMEETQQTPGVPMPDGAGGLLVSATLVDDAEAAEHTARLEFPTMIAAVQRLDGSPDDTPNGQPTVIHPASQPTTSSVPALAKSSSAPSPPSDTRNSRRPEGPHMQLPEIARLAREIVRTGEEKVAVAVGAYNAIDRHIRALDSALTAQEASILLGLRPSTLPSSNVNSSLNLVGDTGGLPDAAPQPEGDEAEVTIGVGGGGGSRRGKHKKGKKGQLIEVPQASVEDVEKPAGTEAWNIPADPNEPRYCYCHQVSYGEMIGCENEECPYEWFHLSCVGLQASPTGKWWCEVCRPRIGLAKGGAGTIVPKNVGVGAGGSGRKKR</sequence>
<evidence type="ECO:0000313" key="13">
    <source>
        <dbReference type="EMBL" id="KAK8854724.1"/>
    </source>
</evidence>
<feature type="binding site" evidence="8">
    <location>
        <position position="480"/>
    </location>
    <ligand>
        <name>Zn(2+)</name>
        <dbReference type="ChEBI" id="CHEBI:29105"/>
        <label>2</label>
    </ligand>
</feature>
<dbReference type="CDD" id="cd15505">
    <property type="entry name" value="PHD_ING"/>
    <property type="match status" value="1"/>
</dbReference>
<dbReference type="PANTHER" id="PTHR10333:SF42">
    <property type="entry name" value="INHIBITOR OF GROWTH PROTEIN 5"/>
    <property type="match status" value="1"/>
</dbReference>
<feature type="binding site" evidence="8">
    <location>
        <position position="450"/>
    </location>
    <ligand>
        <name>Zn(2+)</name>
        <dbReference type="ChEBI" id="CHEBI:29105"/>
        <label>2</label>
    </ligand>
</feature>
<dbReference type="GO" id="GO:0006355">
    <property type="term" value="P:regulation of DNA-templated transcription"/>
    <property type="evidence" value="ECO:0007669"/>
    <property type="project" value="TreeGrafter"/>
</dbReference>
<evidence type="ECO:0000256" key="9">
    <source>
        <dbReference type="PROSITE-ProRule" id="PRU00146"/>
    </source>
</evidence>
<feature type="binding site" evidence="8">
    <location>
        <position position="477"/>
    </location>
    <ligand>
        <name>Zn(2+)</name>
        <dbReference type="ChEBI" id="CHEBI:29105"/>
        <label>2</label>
    </ligand>
</feature>
<dbReference type="EMBL" id="JBCAWK010000006">
    <property type="protein sequence ID" value="KAK8854724.1"/>
    <property type="molecule type" value="Genomic_DNA"/>
</dbReference>
<evidence type="ECO:0000256" key="7">
    <source>
        <dbReference type="ARBA" id="ARBA00023242"/>
    </source>
</evidence>
<dbReference type="PROSITE" id="PS01359">
    <property type="entry name" value="ZF_PHD_1"/>
    <property type="match status" value="1"/>
</dbReference>
<dbReference type="InterPro" id="IPR019786">
    <property type="entry name" value="Zinc_finger_PHD-type_CS"/>
</dbReference>
<evidence type="ECO:0000256" key="10">
    <source>
        <dbReference type="RuleBase" id="RU361213"/>
    </source>
</evidence>
<feature type="region of interest" description="Disordered" evidence="11">
    <location>
        <begin position="159"/>
        <end position="180"/>
    </location>
</feature>
<evidence type="ECO:0000256" key="6">
    <source>
        <dbReference type="ARBA" id="ARBA00022853"/>
    </source>
</evidence>
<comment type="subcellular location">
    <subcellularLocation>
        <location evidence="1 10">Nucleus</location>
    </subcellularLocation>
</comment>
<dbReference type="GeneID" id="92180721"/>
<proteinExistence type="inferred from homology"/>
<feature type="region of interest" description="Disordered" evidence="11">
    <location>
        <begin position="1"/>
        <end position="86"/>
    </location>
</feature>
<keyword evidence="7 10" id="KW-0539">Nucleus</keyword>
<dbReference type="PROSITE" id="PS50016">
    <property type="entry name" value="ZF_PHD_2"/>
    <property type="match status" value="1"/>
</dbReference>
<feature type="binding site" evidence="8">
    <location>
        <position position="461"/>
    </location>
    <ligand>
        <name>Zn(2+)</name>
        <dbReference type="ChEBI" id="CHEBI:29105"/>
        <label>1</label>
    </ligand>
</feature>
<dbReference type="InterPro" id="IPR019787">
    <property type="entry name" value="Znf_PHD-finger"/>
</dbReference>
<organism evidence="13 14">
    <name type="scientific">Kwoniella newhampshirensis</name>
    <dbReference type="NCBI Taxonomy" id="1651941"/>
    <lineage>
        <taxon>Eukaryota</taxon>
        <taxon>Fungi</taxon>
        <taxon>Dikarya</taxon>
        <taxon>Basidiomycota</taxon>
        <taxon>Agaricomycotina</taxon>
        <taxon>Tremellomycetes</taxon>
        <taxon>Tremellales</taxon>
        <taxon>Cryptococcaceae</taxon>
        <taxon>Kwoniella</taxon>
    </lineage>
</organism>
<evidence type="ECO:0000256" key="8">
    <source>
        <dbReference type="PIRSR" id="PIRSR628651-51"/>
    </source>
</evidence>
<comment type="subunit">
    <text evidence="10">Component of an histone acetyltransferase complex. Interacts with H3K4me3 and to a lesser extent with H3K4me2.</text>
</comment>
<feature type="compositionally biased region" description="Polar residues" evidence="11">
    <location>
        <begin position="21"/>
        <end position="30"/>
    </location>
</feature>
<dbReference type="Gene3D" id="6.10.140.1740">
    <property type="match status" value="2"/>
</dbReference>
<dbReference type="InterPro" id="IPR024610">
    <property type="entry name" value="ING_N_histone-binding"/>
</dbReference>
<dbReference type="PANTHER" id="PTHR10333">
    <property type="entry name" value="INHIBITOR OF GROWTH PROTEIN"/>
    <property type="match status" value="1"/>
</dbReference>
<feature type="binding site" evidence="8">
    <location>
        <position position="439"/>
    </location>
    <ligand>
        <name>Zn(2+)</name>
        <dbReference type="ChEBI" id="CHEBI:29105"/>
        <label>1</label>
    </ligand>
</feature>
<feature type="binding site" evidence="8">
    <location>
        <position position="437"/>
    </location>
    <ligand>
        <name>Zn(2+)</name>
        <dbReference type="ChEBI" id="CHEBI:29105"/>
        <label>1</label>
    </ligand>
</feature>